<reference evidence="3" key="1">
    <citation type="journal article" date="2020" name="Int. J. Syst. Evol. Microbiol.">
        <title>Capnocytophaga felis sp. nov. isolated from the feline oral cavity.</title>
        <authorList>
            <person name="Suzuki M."/>
            <person name="Umeda K."/>
            <person name="Kimura M."/>
            <person name="Imaoka K."/>
            <person name="Morikawa S."/>
            <person name="Maeda K."/>
        </authorList>
    </citation>
    <scope>NUCLEOTIDE SEQUENCE [LARGE SCALE GENOMIC DNA]</scope>
    <source>
        <strain evidence="3">KC07070</strain>
    </source>
</reference>
<evidence type="ECO:0000313" key="2">
    <source>
        <dbReference type="EMBL" id="GET46927.1"/>
    </source>
</evidence>
<dbReference type="Gene3D" id="1.10.260.40">
    <property type="entry name" value="lambda repressor-like DNA-binding domains"/>
    <property type="match status" value="1"/>
</dbReference>
<keyword evidence="3" id="KW-1185">Reference proteome</keyword>
<proteinExistence type="predicted"/>
<name>A0A5M4BCD5_9FLAO</name>
<dbReference type="InterPro" id="IPR010982">
    <property type="entry name" value="Lambda_DNA-bd_dom_sf"/>
</dbReference>
<sequence length="120" mass="14227">MIFKYLILTTMEKKIGQLIKERMKAQKLTVIEFSELIGTERSNVYNIFERDSIDTNLLKKIGHILEYDFFEHFLEEKTIQKIKLSDNLKKSKVFIQLDVSEDEIVKIGFEEKVLKILNVK</sequence>
<comment type="caution">
    <text evidence="2">The sequence shown here is derived from an EMBL/GenBank/DDBJ whole genome shotgun (WGS) entry which is preliminary data.</text>
</comment>
<dbReference type="EMBL" id="BLBC01000014">
    <property type="protein sequence ID" value="GET46927.1"/>
    <property type="molecule type" value="Genomic_DNA"/>
</dbReference>
<feature type="domain" description="HTH cro/C1-type" evidence="1">
    <location>
        <begin position="19"/>
        <end position="70"/>
    </location>
</feature>
<accession>A0A5M4BCD5</accession>
<organism evidence="2 3">
    <name type="scientific">Capnocytophaga felis</name>
    <dbReference type="NCBI Taxonomy" id="2267611"/>
    <lineage>
        <taxon>Bacteria</taxon>
        <taxon>Pseudomonadati</taxon>
        <taxon>Bacteroidota</taxon>
        <taxon>Flavobacteriia</taxon>
        <taxon>Flavobacteriales</taxon>
        <taxon>Flavobacteriaceae</taxon>
        <taxon>Capnocytophaga</taxon>
    </lineage>
</organism>
<evidence type="ECO:0000313" key="3">
    <source>
        <dbReference type="Proteomes" id="UP000398217"/>
    </source>
</evidence>
<evidence type="ECO:0000259" key="1">
    <source>
        <dbReference type="PROSITE" id="PS50943"/>
    </source>
</evidence>
<dbReference type="AlphaFoldDB" id="A0A5M4BCD5"/>
<dbReference type="InterPro" id="IPR001387">
    <property type="entry name" value="Cro/C1-type_HTH"/>
</dbReference>
<dbReference type="GO" id="GO:0003677">
    <property type="term" value="F:DNA binding"/>
    <property type="evidence" value="ECO:0007669"/>
    <property type="project" value="InterPro"/>
</dbReference>
<protein>
    <recommendedName>
        <fullName evidence="1">HTH cro/C1-type domain-containing protein</fullName>
    </recommendedName>
</protein>
<dbReference type="SUPFAM" id="SSF47413">
    <property type="entry name" value="lambda repressor-like DNA-binding domains"/>
    <property type="match status" value="1"/>
</dbReference>
<dbReference type="Proteomes" id="UP000398217">
    <property type="component" value="Unassembled WGS sequence"/>
</dbReference>
<dbReference type="PROSITE" id="PS50943">
    <property type="entry name" value="HTH_CROC1"/>
    <property type="match status" value="1"/>
</dbReference>
<gene>
    <name evidence="2" type="ORF">RCZ01_22290</name>
</gene>